<dbReference type="Gene3D" id="3.40.50.1580">
    <property type="entry name" value="Nucleoside phosphorylase domain"/>
    <property type="match status" value="1"/>
</dbReference>
<evidence type="ECO:0000313" key="3">
    <source>
        <dbReference type="Proteomes" id="UP001221413"/>
    </source>
</evidence>
<sequence>MPDISPRRKGSDHGSYTIGWLSATQTEYVAARFFLDEKFEEPECLSANDSNNYTLGRIKNHNVVVAVLPDGEYGISAATAVLKDMVHSFPNIRCCLMVGTGGGAPSQKHDIRLGDVAVSAPRDGYGGVLQYDFGKTIQDQPFVQRGFLCPPPFFLRTAMTGLGTKYEGSGNEFEETINNILRQNARLRETYRRPNPNTDKLYKSNVVHPPEDGRNCVAACGDEPSKLIARLEREEYEDNPAVHYGLIASANRLMMDATIRDRLAAKHGVICFEMEAAGLMNIFPCLIIRGIYNYSDSHKNDEWRGVEAERRVAEIPGILSSIEGNMNDIRASFQHVSDHVGHLKTKLYSTDTSRWLLPPASPTPSPKVVQQLPDDSNDWSLGLERSKS</sequence>
<dbReference type="AlphaFoldDB" id="A0AAD6IPJ5"/>
<dbReference type="EMBL" id="JAQGDS010000017">
    <property type="protein sequence ID" value="KAJ6255898.1"/>
    <property type="molecule type" value="Genomic_DNA"/>
</dbReference>
<dbReference type="PANTHER" id="PTHR46082">
    <property type="entry name" value="ATP/GTP-BINDING PROTEIN-RELATED"/>
    <property type="match status" value="1"/>
</dbReference>
<accession>A0AAD6IPJ5</accession>
<dbReference type="SUPFAM" id="SSF53167">
    <property type="entry name" value="Purine and uridine phosphorylases"/>
    <property type="match status" value="1"/>
</dbReference>
<proteinExistence type="predicted"/>
<evidence type="ECO:0000313" key="2">
    <source>
        <dbReference type="EMBL" id="KAJ6255898.1"/>
    </source>
</evidence>
<reference evidence="2" key="1">
    <citation type="submission" date="2023-01" db="EMBL/GenBank/DDBJ databases">
        <title>The chitinases involved in constricting ring structure development in the nematode-trapping fungus Drechslerella dactyloides.</title>
        <authorList>
            <person name="Wang R."/>
            <person name="Zhang L."/>
            <person name="Tang P."/>
            <person name="Li S."/>
            <person name="Liang L."/>
        </authorList>
    </citation>
    <scope>NUCLEOTIDE SEQUENCE</scope>
    <source>
        <strain evidence="2">YMF1.00031</strain>
    </source>
</reference>
<keyword evidence="3" id="KW-1185">Reference proteome</keyword>
<evidence type="ECO:0000256" key="1">
    <source>
        <dbReference type="SAM" id="MobiDB-lite"/>
    </source>
</evidence>
<dbReference type="GO" id="GO:0003824">
    <property type="term" value="F:catalytic activity"/>
    <property type="evidence" value="ECO:0007669"/>
    <property type="project" value="InterPro"/>
</dbReference>
<dbReference type="Proteomes" id="UP001221413">
    <property type="component" value="Unassembled WGS sequence"/>
</dbReference>
<dbReference type="GO" id="GO:0009116">
    <property type="term" value="P:nucleoside metabolic process"/>
    <property type="evidence" value="ECO:0007669"/>
    <property type="project" value="InterPro"/>
</dbReference>
<comment type="caution">
    <text evidence="2">The sequence shown here is derived from an EMBL/GenBank/DDBJ whole genome shotgun (WGS) entry which is preliminary data.</text>
</comment>
<organism evidence="2 3">
    <name type="scientific">Drechslerella dactyloides</name>
    <name type="common">Nematode-trapping fungus</name>
    <name type="synonym">Arthrobotrys dactyloides</name>
    <dbReference type="NCBI Taxonomy" id="74499"/>
    <lineage>
        <taxon>Eukaryota</taxon>
        <taxon>Fungi</taxon>
        <taxon>Dikarya</taxon>
        <taxon>Ascomycota</taxon>
        <taxon>Pezizomycotina</taxon>
        <taxon>Orbiliomycetes</taxon>
        <taxon>Orbiliales</taxon>
        <taxon>Orbiliaceae</taxon>
        <taxon>Drechslerella</taxon>
    </lineage>
</organism>
<gene>
    <name evidence="2" type="ORF">Dda_9357</name>
</gene>
<evidence type="ECO:0008006" key="4">
    <source>
        <dbReference type="Google" id="ProtNLM"/>
    </source>
</evidence>
<dbReference type="InterPro" id="IPR053137">
    <property type="entry name" value="NLR-like"/>
</dbReference>
<name>A0AAD6IPJ5_DREDA</name>
<dbReference type="PANTHER" id="PTHR46082:SF11">
    <property type="entry name" value="AAA+ ATPASE DOMAIN-CONTAINING PROTEIN-RELATED"/>
    <property type="match status" value="1"/>
</dbReference>
<protein>
    <recommendedName>
        <fullName evidence="4">Nucleoside phosphorylase domain-containing protein</fullName>
    </recommendedName>
</protein>
<dbReference type="InterPro" id="IPR035994">
    <property type="entry name" value="Nucleoside_phosphorylase_sf"/>
</dbReference>
<feature type="region of interest" description="Disordered" evidence="1">
    <location>
        <begin position="358"/>
        <end position="388"/>
    </location>
</feature>